<dbReference type="InterPro" id="IPR051599">
    <property type="entry name" value="Cell_Envelope_Assoc"/>
</dbReference>
<name>A0A7S7NRQ3_PALFE</name>
<reference evidence="2 3" key="1">
    <citation type="submission" date="2020-10" db="EMBL/GenBank/DDBJ databases">
        <title>Complete genome sequence of Paludibaculum fermentans P105T, a facultatively anaerobic acidobacterium capable of dissimilatory Fe(III) reduction.</title>
        <authorList>
            <person name="Dedysh S.N."/>
            <person name="Beletsky A.V."/>
            <person name="Kulichevskaya I.S."/>
            <person name="Mardanov A.V."/>
            <person name="Ravin N.V."/>
        </authorList>
    </citation>
    <scope>NUCLEOTIDE SEQUENCE [LARGE SCALE GENOMIC DNA]</scope>
    <source>
        <strain evidence="2 3">P105</strain>
    </source>
</reference>
<evidence type="ECO:0000259" key="1">
    <source>
        <dbReference type="Pfam" id="PF02698"/>
    </source>
</evidence>
<keyword evidence="3" id="KW-1185">Reference proteome</keyword>
<dbReference type="Pfam" id="PF02698">
    <property type="entry name" value="DUF218"/>
    <property type="match status" value="1"/>
</dbReference>
<organism evidence="2 3">
    <name type="scientific">Paludibaculum fermentans</name>
    <dbReference type="NCBI Taxonomy" id="1473598"/>
    <lineage>
        <taxon>Bacteria</taxon>
        <taxon>Pseudomonadati</taxon>
        <taxon>Acidobacteriota</taxon>
        <taxon>Terriglobia</taxon>
        <taxon>Bryobacterales</taxon>
        <taxon>Bryobacteraceae</taxon>
        <taxon>Paludibaculum</taxon>
    </lineage>
</organism>
<dbReference type="RefSeq" id="WP_194450240.1">
    <property type="nucleotide sequence ID" value="NZ_CP063849.1"/>
</dbReference>
<protein>
    <submittedName>
        <fullName evidence="2">YdcF family protein</fullName>
    </submittedName>
</protein>
<dbReference type="AlphaFoldDB" id="A0A7S7NRQ3"/>
<dbReference type="EMBL" id="CP063849">
    <property type="protein sequence ID" value="QOY88578.1"/>
    <property type="molecule type" value="Genomic_DNA"/>
</dbReference>
<dbReference type="Gene3D" id="3.40.50.620">
    <property type="entry name" value="HUPs"/>
    <property type="match status" value="1"/>
</dbReference>
<evidence type="ECO:0000313" key="2">
    <source>
        <dbReference type="EMBL" id="QOY88578.1"/>
    </source>
</evidence>
<accession>A0A7S7NRQ3</accession>
<proteinExistence type="predicted"/>
<evidence type="ECO:0000313" key="3">
    <source>
        <dbReference type="Proteomes" id="UP000593892"/>
    </source>
</evidence>
<feature type="domain" description="DUF218" evidence="1">
    <location>
        <begin position="40"/>
        <end position="172"/>
    </location>
</feature>
<dbReference type="InterPro" id="IPR014729">
    <property type="entry name" value="Rossmann-like_a/b/a_fold"/>
</dbReference>
<sequence>MRRLIAIAILVIGLPLATYLVILAKEIEGQSVIDDSQKADIIVVLGAAEYNGRPSPVLKARLDHAFDLYQKGQSNLILTTGGAGGDQQFTEGQVGRDYLVRRGIAAEAIVVEGEGDSTVRSLLAVSEIMRRMNLVSAIVVSDGYHIFRAKRILQHEGMKVYGSPRPYRPQGTWKEQWLYVRQAVGYLLWRMGINI</sequence>
<dbReference type="CDD" id="cd06259">
    <property type="entry name" value="YdcF-like"/>
    <property type="match status" value="1"/>
</dbReference>
<dbReference type="InterPro" id="IPR029039">
    <property type="entry name" value="Flavoprotein-like_sf"/>
</dbReference>
<dbReference type="KEGG" id="pfer:IRI77_01035"/>
<dbReference type="PANTHER" id="PTHR30336:SF20">
    <property type="entry name" value="DUF218 DOMAIN-CONTAINING PROTEIN"/>
    <property type="match status" value="1"/>
</dbReference>
<dbReference type="PANTHER" id="PTHR30336">
    <property type="entry name" value="INNER MEMBRANE PROTEIN, PROBABLE PERMEASE"/>
    <property type="match status" value="1"/>
</dbReference>
<dbReference type="Proteomes" id="UP000593892">
    <property type="component" value="Chromosome"/>
</dbReference>
<gene>
    <name evidence="2" type="ORF">IRI77_01035</name>
</gene>
<dbReference type="SUPFAM" id="SSF52218">
    <property type="entry name" value="Flavoproteins"/>
    <property type="match status" value="1"/>
</dbReference>
<dbReference type="InterPro" id="IPR003848">
    <property type="entry name" value="DUF218"/>
</dbReference>
<dbReference type="GO" id="GO:0005886">
    <property type="term" value="C:plasma membrane"/>
    <property type="evidence" value="ECO:0007669"/>
    <property type="project" value="TreeGrafter"/>
</dbReference>